<organism evidence="2 3">
    <name type="scientific">Phaeovulum vinaykumarii</name>
    <dbReference type="NCBI Taxonomy" id="407234"/>
    <lineage>
        <taxon>Bacteria</taxon>
        <taxon>Pseudomonadati</taxon>
        <taxon>Pseudomonadota</taxon>
        <taxon>Alphaproteobacteria</taxon>
        <taxon>Rhodobacterales</taxon>
        <taxon>Paracoccaceae</taxon>
        <taxon>Phaeovulum</taxon>
    </lineage>
</organism>
<protein>
    <submittedName>
        <fullName evidence="2">Nitrogen fixation protein FixH</fullName>
    </submittedName>
</protein>
<dbReference type="OrthoDB" id="1495896at2"/>
<dbReference type="PIRSF" id="PIRSF011386">
    <property type="entry name" value="FixH"/>
    <property type="match status" value="1"/>
</dbReference>
<dbReference type="InterPro" id="IPR008620">
    <property type="entry name" value="FixH"/>
</dbReference>
<evidence type="ECO:0000313" key="2">
    <source>
        <dbReference type="EMBL" id="SIS64628.1"/>
    </source>
</evidence>
<evidence type="ECO:0000256" key="1">
    <source>
        <dbReference type="SAM" id="MobiDB-lite"/>
    </source>
</evidence>
<feature type="region of interest" description="Disordered" evidence="1">
    <location>
        <begin position="153"/>
        <end position="181"/>
    </location>
</feature>
<gene>
    <name evidence="2" type="ORF">SAMN05421795_102127</name>
</gene>
<dbReference type="Pfam" id="PF05751">
    <property type="entry name" value="FixH"/>
    <property type="match status" value="1"/>
</dbReference>
<dbReference type="InterPro" id="IPR018037">
    <property type="entry name" value="FixH_proteobacterial"/>
</dbReference>
<accession>A0A1N7KSN9</accession>
<dbReference type="STRING" id="407234.SAMN05421795_102127"/>
<keyword evidence="3" id="KW-1185">Reference proteome</keyword>
<dbReference type="Proteomes" id="UP000186098">
    <property type="component" value="Unassembled WGS sequence"/>
</dbReference>
<name>A0A1N7KSN9_9RHOB</name>
<proteinExistence type="predicted"/>
<dbReference type="AlphaFoldDB" id="A0A1N7KSN9"/>
<reference evidence="3" key="1">
    <citation type="submission" date="2017-01" db="EMBL/GenBank/DDBJ databases">
        <authorList>
            <person name="Varghese N."/>
            <person name="Submissions S."/>
        </authorList>
    </citation>
    <scope>NUCLEOTIDE SEQUENCE [LARGE SCALE GENOMIC DNA]</scope>
    <source>
        <strain evidence="3">DSM 18714</strain>
    </source>
</reference>
<evidence type="ECO:0000313" key="3">
    <source>
        <dbReference type="Proteomes" id="UP000186098"/>
    </source>
</evidence>
<dbReference type="EMBL" id="FTOM01000002">
    <property type="protein sequence ID" value="SIS64628.1"/>
    <property type="molecule type" value="Genomic_DNA"/>
</dbReference>
<sequence>MDKPLTGARVLAIAVGAFAVIIGVNLVMAFQAVSTFPGLEVKNSYVASQTFEGDRAAQEALGWTVTPEYDPERKILSFAIRDRAGNPARVQSLEVLVGRRTHVRDDRRPEMAYVGGFFQTGIDLAPGKWLIHLTATAPDGTLFRQRLDFRFGVDPDHPDGAEDGDDDGRADRFAPRPETQG</sequence>